<proteinExistence type="predicted"/>
<sequence>MSDSTATAGTVIDAPIEHVREALLSATLLPEWNPAFVKVEGTPRAVAGAEYRLETIRGLRGALTYTYIDGEAITISWRVTGLSETGEWQLTRLDASRQTRVTHAVERDGPLALLLGHTLGTLPSLRLERLAQRVSGS</sequence>
<evidence type="ECO:0000313" key="2">
    <source>
        <dbReference type="Proteomes" id="UP001597277"/>
    </source>
</evidence>
<keyword evidence="2" id="KW-1185">Reference proteome</keyword>
<gene>
    <name evidence="1" type="ORF">ACFSE6_14350</name>
</gene>
<dbReference type="Gene3D" id="3.30.530.20">
    <property type="match status" value="1"/>
</dbReference>
<dbReference type="RefSeq" id="WP_388008491.1">
    <property type="nucleotide sequence ID" value="NZ_JBHUEE010000008.1"/>
</dbReference>
<dbReference type="EMBL" id="JBHUEE010000008">
    <property type="protein sequence ID" value="MFD1719024.1"/>
    <property type="molecule type" value="Genomic_DNA"/>
</dbReference>
<protein>
    <submittedName>
        <fullName evidence="1">SRPBCC family protein</fullName>
    </submittedName>
</protein>
<name>A0ABW4LA67_9MICO</name>
<dbReference type="InterPro" id="IPR019587">
    <property type="entry name" value="Polyketide_cyclase/dehydratase"/>
</dbReference>
<comment type="caution">
    <text evidence="1">The sequence shown here is derived from an EMBL/GenBank/DDBJ whole genome shotgun (WGS) entry which is preliminary data.</text>
</comment>
<reference evidence="2" key="1">
    <citation type="journal article" date="2019" name="Int. J. Syst. Evol. Microbiol.">
        <title>The Global Catalogue of Microorganisms (GCM) 10K type strain sequencing project: providing services to taxonomists for standard genome sequencing and annotation.</title>
        <authorList>
            <consortium name="The Broad Institute Genomics Platform"/>
            <consortium name="The Broad Institute Genome Sequencing Center for Infectious Disease"/>
            <person name="Wu L."/>
            <person name="Ma J."/>
        </authorList>
    </citation>
    <scope>NUCLEOTIDE SEQUENCE [LARGE SCALE GENOMIC DNA]</scope>
    <source>
        <strain evidence="2">JCM 17130</strain>
    </source>
</reference>
<dbReference type="InterPro" id="IPR023393">
    <property type="entry name" value="START-like_dom_sf"/>
</dbReference>
<dbReference type="SUPFAM" id="SSF55961">
    <property type="entry name" value="Bet v1-like"/>
    <property type="match status" value="1"/>
</dbReference>
<dbReference type="Proteomes" id="UP001597277">
    <property type="component" value="Unassembled WGS sequence"/>
</dbReference>
<accession>A0ABW4LA67</accession>
<organism evidence="1 2">
    <name type="scientific">Georgenia deserti</name>
    <dbReference type="NCBI Taxonomy" id="2093781"/>
    <lineage>
        <taxon>Bacteria</taxon>
        <taxon>Bacillati</taxon>
        <taxon>Actinomycetota</taxon>
        <taxon>Actinomycetes</taxon>
        <taxon>Micrococcales</taxon>
        <taxon>Bogoriellaceae</taxon>
        <taxon>Georgenia</taxon>
    </lineage>
</organism>
<dbReference type="Pfam" id="PF10604">
    <property type="entry name" value="Polyketide_cyc2"/>
    <property type="match status" value="1"/>
</dbReference>
<evidence type="ECO:0000313" key="1">
    <source>
        <dbReference type="EMBL" id="MFD1719024.1"/>
    </source>
</evidence>